<dbReference type="Proteomes" id="UP000199561">
    <property type="component" value="Unassembled WGS sequence"/>
</dbReference>
<dbReference type="AlphaFoldDB" id="A0A1I4TIW8"/>
<sequence>MSVMVYFKSGVSQVFIVPHNISAVEFRRIAETVGGGFYKVDFMQRQVKPRKLNTSY</sequence>
<evidence type="ECO:0000313" key="2">
    <source>
        <dbReference type="Proteomes" id="UP000199561"/>
    </source>
</evidence>
<evidence type="ECO:0000313" key="1">
    <source>
        <dbReference type="EMBL" id="SFM76728.1"/>
    </source>
</evidence>
<name>A0A1I4TIW8_9PROT</name>
<keyword evidence="2" id="KW-1185">Reference proteome</keyword>
<dbReference type="STRING" id="52442.SAMN05421880_13222"/>
<accession>A0A1I4TIW8</accession>
<organism evidence="1 2">
    <name type="scientific">Nitrosomonas nitrosa</name>
    <dbReference type="NCBI Taxonomy" id="52442"/>
    <lineage>
        <taxon>Bacteria</taxon>
        <taxon>Pseudomonadati</taxon>
        <taxon>Pseudomonadota</taxon>
        <taxon>Betaproteobacteria</taxon>
        <taxon>Nitrosomonadales</taxon>
        <taxon>Nitrosomonadaceae</taxon>
        <taxon>Nitrosomonas</taxon>
    </lineage>
</organism>
<dbReference type="EMBL" id="FOUF01000032">
    <property type="protein sequence ID" value="SFM76728.1"/>
    <property type="molecule type" value="Genomic_DNA"/>
</dbReference>
<reference evidence="1 2" key="1">
    <citation type="submission" date="2016-10" db="EMBL/GenBank/DDBJ databases">
        <authorList>
            <person name="de Groot N.N."/>
        </authorList>
    </citation>
    <scope>NUCLEOTIDE SEQUENCE [LARGE SCALE GENOMIC DNA]</scope>
    <source>
        <strain evidence="1 2">Nm146</strain>
    </source>
</reference>
<gene>
    <name evidence="1" type="ORF">SAMN05421880_13222</name>
</gene>
<dbReference type="RefSeq" id="WP_177182365.1">
    <property type="nucleotide sequence ID" value="NZ_FOUF01000032.1"/>
</dbReference>
<protein>
    <submittedName>
        <fullName evidence="1">Uncharacterized protein</fullName>
    </submittedName>
</protein>
<proteinExistence type="predicted"/>